<proteinExistence type="predicted"/>
<sequence>MCFIFFISTSSILEIKSKREREGNHYKSKGFKI</sequence>
<name>A0A2P2QE94_RHIMU</name>
<reference evidence="1" key="1">
    <citation type="submission" date="2018-02" db="EMBL/GenBank/DDBJ databases">
        <title>Rhizophora mucronata_Transcriptome.</title>
        <authorList>
            <person name="Meera S.P."/>
            <person name="Sreeshan A."/>
            <person name="Augustine A."/>
        </authorList>
    </citation>
    <scope>NUCLEOTIDE SEQUENCE</scope>
    <source>
        <tissue evidence="1">Leaf</tissue>
    </source>
</reference>
<evidence type="ECO:0000313" key="1">
    <source>
        <dbReference type="EMBL" id="MBX65187.1"/>
    </source>
</evidence>
<protein>
    <submittedName>
        <fullName evidence="1">Uncharacterized protein</fullName>
    </submittedName>
</protein>
<dbReference type="AlphaFoldDB" id="A0A2P2QE94"/>
<organism evidence="1">
    <name type="scientific">Rhizophora mucronata</name>
    <name type="common">Asiatic mangrove</name>
    <dbReference type="NCBI Taxonomy" id="61149"/>
    <lineage>
        <taxon>Eukaryota</taxon>
        <taxon>Viridiplantae</taxon>
        <taxon>Streptophyta</taxon>
        <taxon>Embryophyta</taxon>
        <taxon>Tracheophyta</taxon>
        <taxon>Spermatophyta</taxon>
        <taxon>Magnoliopsida</taxon>
        <taxon>eudicotyledons</taxon>
        <taxon>Gunneridae</taxon>
        <taxon>Pentapetalae</taxon>
        <taxon>rosids</taxon>
        <taxon>fabids</taxon>
        <taxon>Malpighiales</taxon>
        <taxon>Rhizophoraceae</taxon>
        <taxon>Rhizophora</taxon>
    </lineage>
</organism>
<dbReference type="EMBL" id="GGEC01084703">
    <property type="protein sequence ID" value="MBX65187.1"/>
    <property type="molecule type" value="Transcribed_RNA"/>
</dbReference>
<accession>A0A2P2QE94</accession>